<gene>
    <name evidence="2" type="ORF">LNINA_LOCUS14455</name>
</gene>
<feature type="region of interest" description="Disordered" evidence="1">
    <location>
        <begin position="23"/>
        <end position="53"/>
    </location>
</feature>
<comment type="caution">
    <text evidence="2">The sequence shown here is derived from an EMBL/GenBank/DDBJ whole genome shotgun (WGS) entry which is preliminary data.</text>
</comment>
<keyword evidence="3" id="KW-1185">Reference proteome</keyword>
<reference evidence="2 3" key="1">
    <citation type="submission" date="2023-11" db="EMBL/GenBank/DDBJ databases">
        <authorList>
            <person name="Okamura Y."/>
        </authorList>
    </citation>
    <scope>NUCLEOTIDE SEQUENCE [LARGE SCALE GENOMIC DNA]</scope>
</reference>
<organism evidence="2 3">
    <name type="scientific">Leptosia nina</name>
    <dbReference type="NCBI Taxonomy" id="320188"/>
    <lineage>
        <taxon>Eukaryota</taxon>
        <taxon>Metazoa</taxon>
        <taxon>Ecdysozoa</taxon>
        <taxon>Arthropoda</taxon>
        <taxon>Hexapoda</taxon>
        <taxon>Insecta</taxon>
        <taxon>Pterygota</taxon>
        <taxon>Neoptera</taxon>
        <taxon>Endopterygota</taxon>
        <taxon>Lepidoptera</taxon>
        <taxon>Glossata</taxon>
        <taxon>Ditrysia</taxon>
        <taxon>Papilionoidea</taxon>
        <taxon>Pieridae</taxon>
        <taxon>Pierinae</taxon>
        <taxon>Leptosia</taxon>
    </lineage>
</organism>
<protein>
    <submittedName>
        <fullName evidence="2">Uncharacterized protein</fullName>
    </submittedName>
</protein>
<dbReference type="AlphaFoldDB" id="A0AAV1K4Z0"/>
<evidence type="ECO:0000256" key="1">
    <source>
        <dbReference type="SAM" id="MobiDB-lite"/>
    </source>
</evidence>
<name>A0AAV1K4Z0_9NEOP</name>
<sequence length="91" mass="9850">MARGGSRPTRVAWSHRRAPDCNATSVEIRATHGPTASRRHATPAARGPTLARSISRQILGSPVPRVFSLGKVYRPLTTPYRPSLSLPTVLP</sequence>
<evidence type="ECO:0000313" key="2">
    <source>
        <dbReference type="EMBL" id="CAK1555655.1"/>
    </source>
</evidence>
<accession>A0AAV1K4Z0</accession>
<dbReference type="Proteomes" id="UP001497472">
    <property type="component" value="Unassembled WGS sequence"/>
</dbReference>
<evidence type="ECO:0000313" key="3">
    <source>
        <dbReference type="Proteomes" id="UP001497472"/>
    </source>
</evidence>
<dbReference type="EMBL" id="CAVLEF010000280">
    <property type="protein sequence ID" value="CAK1555655.1"/>
    <property type="molecule type" value="Genomic_DNA"/>
</dbReference>
<proteinExistence type="predicted"/>